<organism evidence="3 4">
    <name type="scientific">Paenibacillus arenosi</name>
    <dbReference type="NCBI Taxonomy" id="2774142"/>
    <lineage>
        <taxon>Bacteria</taxon>
        <taxon>Bacillati</taxon>
        <taxon>Bacillota</taxon>
        <taxon>Bacilli</taxon>
        <taxon>Bacillales</taxon>
        <taxon>Paenibacillaceae</taxon>
        <taxon>Paenibacillus</taxon>
    </lineage>
</organism>
<dbReference type="PANTHER" id="PTHR33164">
    <property type="entry name" value="TRANSCRIPTIONAL REGULATOR, MARR FAMILY"/>
    <property type="match status" value="1"/>
</dbReference>
<dbReference type="EMBL" id="JACYTN010000014">
    <property type="protein sequence ID" value="MBD8499717.1"/>
    <property type="molecule type" value="Genomic_DNA"/>
</dbReference>
<evidence type="ECO:0000256" key="1">
    <source>
        <dbReference type="ARBA" id="ARBA00023125"/>
    </source>
</evidence>
<comment type="caution">
    <text evidence="3">The sequence shown here is derived from an EMBL/GenBank/DDBJ whole genome shotgun (WGS) entry which is preliminary data.</text>
</comment>
<dbReference type="Pfam" id="PF12802">
    <property type="entry name" value="MarR_2"/>
    <property type="match status" value="1"/>
</dbReference>
<dbReference type="InterPro" id="IPR000835">
    <property type="entry name" value="HTH_MarR-typ"/>
</dbReference>
<proteinExistence type="predicted"/>
<dbReference type="SUPFAM" id="SSF46785">
    <property type="entry name" value="Winged helix' DNA-binding domain"/>
    <property type="match status" value="1"/>
</dbReference>
<sequence length="149" mass="17107">MDNTINNEPNLISNWLTLTHIQMTVANELEANLQEKYQLSLKEFYLLLSLSEAPYKKLKLQQLESMVGLSQSALSRLVSRFEAKGCGALQRITCDDDRRSIYTSLTPYGQDKVNKALVTFEEVLLATFPGQQVEQLLQQMLRFKQFKSK</sequence>
<protein>
    <submittedName>
        <fullName evidence="3">MarR family transcriptional regulator</fullName>
    </submittedName>
</protein>
<evidence type="ECO:0000313" key="4">
    <source>
        <dbReference type="Proteomes" id="UP000634529"/>
    </source>
</evidence>
<dbReference type="RefSeq" id="WP_192026053.1">
    <property type="nucleotide sequence ID" value="NZ_JACYTN010000014.1"/>
</dbReference>
<reference evidence="3 4" key="1">
    <citation type="submission" date="2020-09" db="EMBL/GenBank/DDBJ databases">
        <title>Paenibacillus sp. CAU 1523 isolated from sand of Haeundae Beach.</title>
        <authorList>
            <person name="Kim W."/>
        </authorList>
    </citation>
    <scope>NUCLEOTIDE SEQUENCE [LARGE SCALE GENOMIC DNA]</scope>
    <source>
        <strain evidence="3 4">CAU 1523</strain>
    </source>
</reference>
<dbReference type="InterPro" id="IPR036388">
    <property type="entry name" value="WH-like_DNA-bd_sf"/>
</dbReference>
<keyword evidence="4" id="KW-1185">Reference proteome</keyword>
<keyword evidence="1" id="KW-0238">DNA-binding</keyword>
<evidence type="ECO:0000313" key="3">
    <source>
        <dbReference type="EMBL" id="MBD8499717.1"/>
    </source>
</evidence>
<gene>
    <name evidence="3" type="ORF">IFO66_15595</name>
</gene>
<dbReference type="PROSITE" id="PS50995">
    <property type="entry name" value="HTH_MARR_2"/>
    <property type="match status" value="1"/>
</dbReference>
<accession>A0ABR9B2R4</accession>
<dbReference type="InterPro" id="IPR036390">
    <property type="entry name" value="WH_DNA-bd_sf"/>
</dbReference>
<dbReference type="PANTHER" id="PTHR33164:SF57">
    <property type="entry name" value="MARR-FAMILY TRANSCRIPTIONAL REGULATOR"/>
    <property type="match status" value="1"/>
</dbReference>
<dbReference type="Proteomes" id="UP000634529">
    <property type="component" value="Unassembled WGS sequence"/>
</dbReference>
<name>A0ABR9B2R4_9BACL</name>
<dbReference type="SMART" id="SM00347">
    <property type="entry name" value="HTH_MARR"/>
    <property type="match status" value="1"/>
</dbReference>
<evidence type="ECO:0000259" key="2">
    <source>
        <dbReference type="PROSITE" id="PS50995"/>
    </source>
</evidence>
<feature type="domain" description="HTH marR-type" evidence="2">
    <location>
        <begin position="1"/>
        <end position="145"/>
    </location>
</feature>
<dbReference type="Gene3D" id="1.10.10.10">
    <property type="entry name" value="Winged helix-like DNA-binding domain superfamily/Winged helix DNA-binding domain"/>
    <property type="match status" value="1"/>
</dbReference>
<dbReference type="InterPro" id="IPR039422">
    <property type="entry name" value="MarR/SlyA-like"/>
</dbReference>